<reference evidence="15" key="3">
    <citation type="submission" date="2025-09" db="UniProtKB">
        <authorList>
            <consortium name="Ensembl"/>
        </authorList>
    </citation>
    <scope>IDENTIFICATION</scope>
</reference>
<organism evidence="15 16">
    <name type="scientific">Monodelphis domestica</name>
    <name type="common">Gray short-tailed opossum</name>
    <dbReference type="NCBI Taxonomy" id="13616"/>
    <lineage>
        <taxon>Eukaryota</taxon>
        <taxon>Metazoa</taxon>
        <taxon>Chordata</taxon>
        <taxon>Craniata</taxon>
        <taxon>Vertebrata</taxon>
        <taxon>Euteleostomi</taxon>
        <taxon>Mammalia</taxon>
        <taxon>Metatheria</taxon>
        <taxon>Didelphimorphia</taxon>
        <taxon>Didelphidae</taxon>
        <taxon>Monodelphis</taxon>
    </lineage>
</organism>
<comment type="similarity">
    <text evidence="3">Belongs to the complex I NDUFA5 subunit family.</text>
</comment>
<evidence type="ECO:0000256" key="9">
    <source>
        <dbReference type="ARBA" id="ARBA00022982"/>
    </source>
</evidence>
<evidence type="ECO:0000256" key="3">
    <source>
        <dbReference type="ARBA" id="ARBA00010261"/>
    </source>
</evidence>
<keyword evidence="16" id="KW-1185">Reference proteome</keyword>
<dbReference type="InterPro" id="IPR006806">
    <property type="entry name" value="NDUFA5"/>
</dbReference>
<reference evidence="15 16" key="1">
    <citation type="journal article" date="2007" name="Nature">
        <title>Genome of the marsupial Monodelphis domestica reveals innovation in non-coding sequences.</title>
        <authorList>
            <person name="Mikkelsen T.S."/>
            <person name="Wakefield M.J."/>
            <person name="Aken B."/>
            <person name="Amemiya C.T."/>
            <person name="Chang J.L."/>
            <person name="Duke S."/>
            <person name="Garber M."/>
            <person name="Gentles A.J."/>
            <person name="Goodstadt L."/>
            <person name="Heger A."/>
            <person name="Jurka J."/>
            <person name="Kamal M."/>
            <person name="Mauceli E."/>
            <person name="Searle S.M."/>
            <person name="Sharpe T."/>
            <person name="Baker M.L."/>
            <person name="Batzer M.A."/>
            <person name="Benos P.V."/>
            <person name="Belov K."/>
            <person name="Clamp M."/>
            <person name="Cook A."/>
            <person name="Cuff J."/>
            <person name="Das R."/>
            <person name="Davidow L."/>
            <person name="Deakin J.E."/>
            <person name="Fazzari M.J."/>
            <person name="Glass J.L."/>
            <person name="Grabherr M."/>
            <person name="Greally J.M."/>
            <person name="Gu W."/>
            <person name="Hore T.A."/>
            <person name="Huttley G.A."/>
            <person name="Kleber M."/>
            <person name="Jirtle R.L."/>
            <person name="Koina E."/>
            <person name="Lee J.T."/>
            <person name="Mahony S."/>
            <person name="Marra M.A."/>
            <person name="Miller R.D."/>
            <person name="Nicholls R.D."/>
            <person name="Oda M."/>
            <person name="Papenfuss A.T."/>
            <person name="Parra Z.E."/>
            <person name="Pollock D.D."/>
            <person name="Ray D.A."/>
            <person name="Schein J.E."/>
            <person name="Speed T.P."/>
            <person name="Thompson K."/>
            <person name="VandeBerg J.L."/>
            <person name="Wade C.M."/>
            <person name="Walker J.A."/>
            <person name="Waters P.D."/>
            <person name="Webber C."/>
            <person name="Weidman J.R."/>
            <person name="Xie X."/>
            <person name="Zody M.C."/>
            <person name="Baldwin J."/>
            <person name="Abdouelleil A."/>
            <person name="Abdulkadir J."/>
            <person name="Abebe A."/>
            <person name="Abera B."/>
            <person name="Abreu J."/>
            <person name="Acer S.C."/>
            <person name="Aftuck L."/>
            <person name="Alexander A."/>
            <person name="An P."/>
            <person name="Anderson E."/>
            <person name="Anderson S."/>
            <person name="Arachi H."/>
            <person name="Azer M."/>
            <person name="Bachantsang P."/>
            <person name="Barry A."/>
            <person name="Bayul T."/>
            <person name="Berlin A."/>
            <person name="Bessette D."/>
            <person name="Bloom T."/>
            <person name="Bloom T."/>
            <person name="Boguslavskiy L."/>
            <person name="Bonnet C."/>
            <person name="Boukhgalter B."/>
            <person name="Bourzgui I."/>
            <person name="Brown A."/>
            <person name="Cahill P."/>
            <person name="Channer S."/>
            <person name="Cheshatsang Y."/>
            <person name="Chuda L."/>
            <person name="Citroen M."/>
            <person name="Collymore A."/>
            <person name="Cooke P."/>
            <person name="Costello M."/>
            <person name="D'Aco K."/>
            <person name="Daza R."/>
            <person name="De Haan G."/>
            <person name="DeGray S."/>
            <person name="DeMaso C."/>
            <person name="Dhargay N."/>
            <person name="Dooley K."/>
            <person name="Dooley E."/>
            <person name="Doricent M."/>
            <person name="Dorje P."/>
            <person name="Dorjee K."/>
            <person name="Dupes A."/>
            <person name="Elong R."/>
            <person name="Falk J."/>
            <person name="Farina A."/>
            <person name="Faro S."/>
            <person name="Ferguson D."/>
            <person name="Fisher S."/>
            <person name="Foley C.D."/>
            <person name="Franke A."/>
            <person name="Friedrich D."/>
            <person name="Gadbois L."/>
            <person name="Gearin G."/>
            <person name="Gearin C.R."/>
            <person name="Giannoukos G."/>
            <person name="Goode T."/>
            <person name="Graham J."/>
            <person name="Grandbois E."/>
            <person name="Grewal S."/>
            <person name="Gyaltsen K."/>
            <person name="Hafez N."/>
            <person name="Hagos B."/>
            <person name="Hall J."/>
            <person name="Henson C."/>
            <person name="Hollinger A."/>
            <person name="Honan T."/>
            <person name="Huard M.D."/>
            <person name="Hughes L."/>
            <person name="Hurhula B."/>
            <person name="Husby M.E."/>
            <person name="Kamat A."/>
            <person name="Kanga B."/>
            <person name="Kashin S."/>
            <person name="Khazanovich D."/>
            <person name="Kisner P."/>
            <person name="Lance K."/>
            <person name="Lara M."/>
            <person name="Lee W."/>
            <person name="Lennon N."/>
            <person name="Letendre F."/>
            <person name="LeVine R."/>
            <person name="Lipovsky A."/>
            <person name="Liu X."/>
            <person name="Liu J."/>
            <person name="Liu S."/>
            <person name="Lokyitsang T."/>
            <person name="Lokyitsang Y."/>
            <person name="Lubonja R."/>
            <person name="Lui A."/>
            <person name="MacDonald P."/>
            <person name="Magnisalis V."/>
            <person name="Maru K."/>
            <person name="Matthews C."/>
            <person name="McCusker W."/>
            <person name="McDonough S."/>
            <person name="Mehta T."/>
            <person name="Meldrim J."/>
            <person name="Meneus L."/>
            <person name="Mihai O."/>
            <person name="Mihalev A."/>
            <person name="Mihova T."/>
            <person name="Mittelman R."/>
            <person name="Mlenga V."/>
            <person name="Montmayeur A."/>
            <person name="Mulrain L."/>
            <person name="Navidi A."/>
            <person name="Naylor J."/>
            <person name="Negash T."/>
            <person name="Nguyen T."/>
            <person name="Nguyen N."/>
            <person name="Nicol R."/>
            <person name="Norbu C."/>
            <person name="Norbu N."/>
            <person name="Novod N."/>
            <person name="O'Neill B."/>
            <person name="Osman S."/>
            <person name="Markiewicz E."/>
            <person name="Oyono O.L."/>
            <person name="Patti C."/>
            <person name="Phunkhang P."/>
            <person name="Pierre F."/>
            <person name="Priest M."/>
            <person name="Raghuraman S."/>
            <person name="Rege F."/>
            <person name="Reyes R."/>
            <person name="Rise C."/>
            <person name="Rogov P."/>
            <person name="Ross K."/>
            <person name="Ryan E."/>
            <person name="Settipalli S."/>
            <person name="Shea T."/>
            <person name="Sherpa N."/>
            <person name="Shi L."/>
            <person name="Shih D."/>
            <person name="Sparrow T."/>
            <person name="Spaulding J."/>
            <person name="Stalker J."/>
            <person name="Stange-Thomann N."/>
            <person name="Stavropoulos S."/>
            <person name="Stone C."/>
            <person name="Strader C."/>
            <person name="Tesfaye S."/>
            <person name="Thomson T."/>
            <person name="Thoulutsang Y."/>
            <person name="Thoulutsang D."/>
            <person name="Topham K."/>
            <person name="Topping I."/>
            <person name="Tsamla T."/>
            <person name="Vassiliev H."/>
            <person name="Vo A."/>
            <person name="Wangchuk T."/>
            <person name="Wangdi T."/>
            <person name="Weiand M."/>
            <person name="Wilkinson J."/>
            <person name="Wilson A."/>
            <person name="Yadav S."/>
            <person name="Young G."/>
            <person name="Yu Q."/>
            <person name="Zembek L."/>
            <person name="Zhong D."/>
            <person name="Zimmer A."/>
            <person name="Zwirko Z."/>
            <person name="Jaffe D.B."/>
            <person name="Alvarez P."/>
            <person name="Brockman W."/>
            <person name="Butler J."/>
            <person name="Chin C."/>
            <person name="Gnerre S."/>
            <person name="MacCallum I."/>
            <person name="Graves J.A."/>
            <person name="Ponting C.P."/>
            <person name="Breen M."/>
            <person name="Samollow P.B."/>
            <person name="Lander E.S."/>
            <person name="Lindblad-Toh K."/>
        </authorList>
    </citation>
    <scope>NUCLEOTIDE SEQUENCE [LARGE SCALE GENOMIC DNA]</scope>
</reference>
<comment type="subcellular location">
    <subcellularLocation>
        <location evidence="2">Mitochondrion inner membrane</location>
        <topology evidence="2">Peripheral membrane protein</topology>
        <orientation evidence="2">Matrix side</orientation>
    </subcellularLocation>
</comment>
<evidence type="ECO:0000256" key="8">
    <source>
        <dbReference type="ARBA" id="ARBA00022792"/>
    </source>
</evidence>
<dbReference type="Ensembl" id="ENSMODT00000057150.1">
    <property type="protein sequence ID" value="ENSMODP00000048018.1"/>
    <property type="gene ID" value="ENSMODG00000051554.1"/>
</dbReference>
<keyword evidence="10" id="KW-0496">Mitochondrion</keyword>
<dbReference type="Pfam" id="PF04716">
    <property type="entry name" value="ETC_C1_NDUFA5"/>
    <property type="match status" value="1"/>
</dbReference>
<evidence type="ECO:0000256" key="7">
    <source>
        <dbReference type="ARBA" id="ARBA00022660"/>
    </source>
</evidence>
<reference evidence="15" key="2">
    <citation type="submission" date="2025-08" db="UniProtKB">
        <authorList>
            <consortium name="Ensembl"/>
        </authorList>
    </citation>
    <scope>IDENTIFICATION</scope>
</reference>
<evidence type="ECO:0000256" key="6">
    <source>
        <dbReference type="ARBA" id="ARBA00022448"/>
    </source>
</evidence>
<evidence type="ECO:0000256" key="2">
    <source>
        <dbReference type="ARBA" id="ARBA00004443"/>
    </source>
</evidence>
<evidence type="ECO:0000256" key="11">
    <source>
        <dbReference type="ARBA" id="ARBA00023136"/>
    </source>
</evidence>
<evidence type="ECO:0000313" key="16">
    <source>
        <dbReference type="Proteomes" id="UP000002280"/>
    </source>
</evidence>
<evidence type="ECO:0000256" key="10">
    <source>
        <dbReference type="ARBA" id="ARBA00023128"/>
    </source>
</evidence>
<dbReference type="InParanoid" id="A0A5F8GK53"/>
<dbReference type="GO" id="GO:0005743">
    <property type="term" value="C:mitochondrial inner membrane"/>
    <property type="evidence" value="ECO:0007669"/>
    <property type="project" value="UniProtKB-SubCell"/>
</dbReference>
<dbReference type="Bgee" id="ENSMODG00000051554">
    <property type="expression patterns" value="Expressed in skeletal muscle tissue and 2 other cell types or tissues"/>
</dbReference>
<evidence type="ECO:0000256" key="14">
    <source>
        <dbReference type="ARBA" id="ARBA00032775"/>
    </source>
</evidence>
<proteinExistence type="inferred from homology"/>
<name>A0A5F8GK53_MONDO</name>
<keyword evidence="8" id="KW-0999">Mitochondrion inner membrane</keyword>
<evidence type="ECO:0000256" key="5">
    <source>
        <dbReference type="ARBA" id="ARBA00016385"/>
    </source>
</evidence>
<keyword evidence="11" id="KW-0472">Membrane</keyword>
<dbReference type="GO" id="GO:0045271">
    <property type="term" value="C:respiratory chain complex I"/>
    <property type="evidence" value="ECO:0000318"/>
    <property type="project" value="GO_Central"/>
</dbReference>
<dbReference type="GeneTree" id="ENSGT00390000008099"/>
<evidence type="ECO:0000256" key="1">
    <source>
        <dbReference type="ARBA" id="ARBA00003195"/>
    </source>
</evidence>
<comment type="subunit">
    <text evidence="4">Complex I is composed of 45 different subunits.</text>
</comment>
<dbReference type="PANTHER" id="PTHR12653">
    <property type="entry name" value="NADH-UBIQUINONE OXIDOREDUCTASE 13 KD-B SUBUNIT"/>
    <property type="match status" value="1"/>
</dbReference>
<accession>A0A5F8GK53</accession>
<evidence type="ECO:0000256" key="12">
    <source>
        <dbReference type="ARBA" id="ARBA00030376"/>
    </source>
</evidence>
<dbReference type="PANTHER" id="PTHR12653:SF0">
    <property type="entry name" value="NADH DEHYDROGENASE [UBIQUINONE] 1 ALPHA SUBCOMPLEX SUBUNIT 5"/>
    <property type="match status" value="1"/>
</dbReference>
<dbReference type="GO" id="GO:0022904">
    <property type="term" value="P:respiratory electron transport chain"/>
    <property type="evidence" value="ECO:0000318"/>
    <property type="project" value="GO_Central"/>
</dbReference>
<comment type="function">
    <text evidence="1">Accessory subunit of the mitochondrial membrane respiratory chain NADH dehydrogenase (Complex I), that is believed not to be involved in catalysis. Complex I functions in the transfer of electrons from NADH to the respiratory chain. The immediate electron acceptor for the enzyme is believed to be ubiquinone.</text>
</comment>
<keyword evidence="9" id="KW-0249">Electron transport</keyword>
<dbReference type="STRING" id="13616.ENSMODP00000048018"/>
<dbReference type="Proteomes" id="UP000002280">
    <property type="component" value="Chromosome 4"/>
</dbReference>
<sequence>MKGKGLKKKKNLRIMACKEDLNTLQLMPANAAYRKYTEQITNERMHMVKEETDLQKPEDQFQDGQLEEAILLRAENEFSLARKMLIWKLWEPLPANQWK</sequence>
<keyword evidence="7" id="KW-0679">Respiratory chain</keyword>
<evidence type="ECO:0000256" key="13">
    <source>
        <dbReference type="ARBA" id="ARBA00032483"/>
    </source>
</evidence>
<evidence type="ECO:0000313" key="15">
    <source>
        <dbReference type="Ensembl" id="ENSMODP00000048018.1"/>
    </source>
</evidence>
<protein>
    <recommendedName>
        <fullName evidence="5">NADH dehydrogenase [ubiquinone] 1 alpha subcomplex subunit 5</fullName>
    </recommendedName>
    <alternativeName>
        <fullName evidence="12">Complex I subunit B13</fullName>
    </alternativeName>
    <alternativeName>
        <fullName evidence="14">Complex I-13kD-B</fullName>
    </alternativeName>
    <alternativeName>
        <fullName evidence="13">NADH-ubiquinone oxidoreductase 13 kDa-B subunit</fullName>
    </alternativeName>
</protein>
<dbReference type="AlphaFoldDB" id="A0A5F8GK53"/>
<evidence type="ECO:0000256" key="4">
    <source>
        <dbReference type="ARBA" id="ARBA00011533"/>
    </source>
</evidence>
<keyword evidence="6" id="KW-0813">Transport</keyword>